<feature type="region of interest" description="Disordered" evidence="2">
    <location>
        <begin position="1"/>
        <end position="22"/>
    </location>
</feature>
<keyword evidence="4" id="KW-1185">Reference proteome</keyword>
<dbReference type="InParanoid" id="S2J2S4"/>
<keyword evidence="1" id="KW-0175">Coiled coil</keyword>
<name>S2J2S4_MUCC1</name>
<dbReference type="eggNOG" id="ENOG502T9QV">
    <property type="taxonomic scope" value="Eukaryota"/>
</dbReference>
<reference evidence="4" key="1">
    <citation type="submission" date="2013-05" db="EMBL/GenBank/DDBJ databases">
        <title>The Genome sequence of Mucor circinelloides f. circinelloides 1006PhL.</title>
        <authorList>
            <consortium name="The Broad Institute Genomics Platform"/>
            <person name="Cuomo C."/>
            <person name="Earl A."/>
            <person name="Findley K."/>
            <person name="Lee S.C."/>
            <person name="Walker B."/>
            <person name="Young S."/>
            <person name="Zeng Q."/>
            <person name="Gargeya S."/>
            <person name="Fitzgerald M."/>
            <person name="Haas B."/>
            <person name="Abouelleil A."/>
            <person name="Allen A.W."/>
            <person name="Alvarado L."/>
            <person name="Arachchi H.M."/>
            <person name="Berlin A.M."/>
            <person name="Chapman S.B."/>
            <person name="Gainer-Dewar J."/>
            <person name="Goldberg J."/>
            <person name="Griggs A."/>
            <person name="Gujja S."/>
            <person name="Hansen M."/>
            <person name="Howarth C."/>
            <person name="Imamovic A."/>
            <person name="Ireland A."/>
            <person name="Larimer J."/>
            <person name="McCowan C."/>
            <person name="Murphy C."/>
            <person name="Pearson M."/>
            <person name="Poon T.W."/>
            <person name="Priest M."/>
            <person name="Roberts A."/>
            <person name="Saif S."/>
            <person name="Shea T."/>
            <person name="Sisk P."/>
            <person name="Sykes S."/>
            <person name="Wortman J."/>
            <person name="Nusbaum C."/>
            <person name="Birren B."/>
        </authorList>
    </citation>
    <scope>NUCLEOTIDE SEQUENCE [LARGE SCALE GENOMIC DNA]</scope>
    <source>
        <strain evidence="4">1006PhL</strain>
    </source>
</reference>
<dbReference type="OrthoDB" id="2272914at2759"/>
<evidence type="ECO:0000313" key="3">
    <source>
        <dbReference type="EMBL" id="EPB83939.1"/>
    </source>
</evidence>
<accession>S2J2S4</accession>
<dbReference type="VEuPathDB" id="FungiDB:HMPREF1544_09329"/>
<organism evidence="3 4">
    <name type="scientific">Mucor circinelloides f. circinelloides (strain 1006PhL)</name>
    <name type="common">Mucormycosis agent</name>
    <name type="synonym">Calyptromyces circinelloides</name>
    <dbReference type="NCBI Taxonomy" id="1220926"/>
    <lineage>
        <taxon>Eukaryota</taxon>
        <taxon>Fungi</taxon>
        <taxon>Fungi incertae sedis</taxon>
        <taxon>Mucoromycota</taxon>
        <taxon>Mucoromycotina</taxon>
        <taxon>Mucoromycetes</taxon>
        <taxon>Mucorales</taxon>
        <taxon>Mucorineae</taxon>
        <taxon>Mucoraceae</taxon>
        <taxon>Mucor</taxon>
    </lineage>
</organism>
<evidence type="ECO:0000313" key="4">
    <source>
        <dbReference type="Proteomes" id="UP000014254"/>
    </source>
</evidence>
<evidence type="ECO:0000256" key="1">
    <source>
        <dbReference type="SAM" id="Coils"/>
    </source>
</evidence>
<feature type="coiled-coil region" evidence="1">
    <location>
        <begin position="208"/>
        <end position="242"/>
    </location>
</feature>
<dbReference type="EMBL" id="KE124054">
    <property type="protein sequence ID" value="EPB83939.1"/>
    <property type="molecule type" value="Genomic_DNA"/>
</dbReference>
<proteinExistence type="predicted"/>
<dbReference type="AlphaFoldDB" id="S2J2S4"/>
<evidence type="ECO:0000256" key="2">
    <source>
        <dbReference type="SAM" id="MobiDB-lite"/>
    </source>
</evidence>
<dbReference type="OMA" id="WMSILHY"/>
<dbReference type="STRING" id="1220926.S2J2S4"/>
<gene>
    <name evidence="3" type="ORF">HMPREF1544_09329</name>
</gene>
<feature type="compositionally biased region" description="Low complexity" evidence="2">
    <location>
        <begin position="164"/>
        <end position="177"/>
    </location>
</feature>
<dbReference type="Proteomes" id="UP000014254">
    <property type="component" value="Unassembled WGS sequence"/>
</dbReference>
<protein>
    <submittedName>
        <fullName evidence="3">Uncharacterized protein</fullName>
    </submittedName>
</protein>
<sequence>MSERDEETAFIPPQPLVPDSENNRRYILHISDNEEGEEDRIEKMYGPFEDALDTLPPYPKPYARLTRTADRIRAEEILKLREAIRDMEQRRAQNLEKKRLKEIEEEWRVETNGYAEPCITFKENEERTVKQKASAQAAPETIVIESDTDDAMDVEEVNTEAVTESSEMQESEQSMSAEDSHFTSDNEDSDNDSFQTARDVIDDIDPEMQLMDDDAAKIEKQMKDLNREMEAHMARKKDIKLKLLGIKVKLSIEKNRKELTGRRTAVQASSPPPKLGIKRAHTDETLPVNQNPWRPAQPEYNTLATIQHQIPTQPMAFSQQIPPQMQQHFSHPQAIVPIPQQPVVYNNRYDIYMNGLPPPPPPPDTMPPPYIPPPPPPPPLDTMTSAYPVGYSNYKRYKRNNATSSMNRHKDAWHPPAKRFTAPIASPYADLTSPISKMENADEIQNALVHVSDLISVRIFGDEKHNHFPAKVERNLPKIRRLVTTGKRTFASPPNVANQENKTSNHIVFFSPAGVPAQLQINDTCHESPFLGLLYRKFQEKPFHSVMEFAVPSIFSWISQDVDLSSLYSNELGGIPLYADKLAETYNMVCDLCSAYPNTEFLGALKLELSMYVNGRESEAFMRDCQACVSQYKDSIDVFWQIVLAEPERSKQTSLIQNHLKSIKVSSDTVTMVISEKTTEILIRTLRLFGIALVLELLSDGKITKIDESEGGIILLDQIQYVNDDGKYFIWMSILHYYVTNTLPVDVCDIWMNTLVKNGTPSQEKPLFTIDWGNALKEHPVDRSTLRGATNILLSMLRYFGNAAIGNVNKKPLLIGVLSTLFSFLSCTKCYELVGTKLLTQQLNSPAISRDVEEIRLDLK</sequence>
<feature type="coiled-coil region" evidence="1">
    <location>
        <begin position="77"/>
        <end position="105"/>
    </location>
</feature>
<feature type="region of interest" description="Disordered" evidence="2">
    <location>
        <begin position="157"/>
        <end position="193"/>
    </location>
</feature>